<dbReference type="AlphaFoldDB" id="A0RU99"/>
<evidence type="ECO:0000313" key="1">
    <source>
        <dbReference type="EMBL" id="ABK76916.1"/>
    </source>
</evidence>
<dbReference type="STRING" id="414004.CENSYa_0276"/>
<keyword evidence="2" id="KW-1185">Reference proteome</keyword>
<reference evidence="1 2" key="1">
    <citation type="journal article" date="2006" name="Proc. Natl. Acad. Sci. U.S.A.">
        <title>Genomic analysis of the uncultivated marine crenarchaeote Cenarchaeum symbiosum.</title>
        <authorList>
            <person name="Hallam S.J."/>
            <person name="Konstantinidis K.T."/>
            <person name="Putnam N."/>
            <person name="Schleper C."/>
            <person name="Watanabe Y."/>
            <person name="Sugahara J."/>
            <person name="Preston C."/>
            <person name="de la Torre J."/>
            <person name="Richardson P.M."/>
            <person name="DeLong E.F."/>
        </authorList>
    </citation>
    <scope>NUCLEOTIDE SEQUENCE [LARGE SCALE GENOMIC DNA]</scope>
    <source>
        <strain evidence="2">A</strain>
    </source>
</reference>
<dbReference type="PATRIC" id="fig|414004.10.peg.241"/>
<protein>
    <submittedName>
        <fullName evidence="1">Dehydrogenase</fullName>
    </submittedName>
</protein>
<dbReference type="InterPro" id="IPR050407">
    <property type="entry name" value="Geranylgeranyl_reductase"/>
</dbReference>
<sequence>MRIAVMGMGVAGSYLMARLEGSGHDVTGYERNPQERHDSICAWGTIKPVLKGFCTKVGRDFDDFLIHDGKSMHVRMNNGVKFDIGLRGLCTYDKLALIKDFIKDSKVEYGRAPELKELEEKYDMIVDCTGFARKYLPKLKEDFFLPTYEYKVEYEDGVPYDDFYIEPFPGMTGYFWYFPLGEKWAHVGAGDYHKNHIKATDAFIKKHGGKVLATKGRPIRLATPDRCKPYYSGKVVGVGESIGTVYALLGEGIIPSMQCVEIFLENMDDFEAYEKAVERHYAVYGKVFNFVRSKIHGKFSMIKSLPDFLSIFRYMKKHEERFGMDIRMGDLIKVAKA</sequence>
<dbReference type="SUPFAM" id="SSF51905">
    <property type="entry name" value="FAD/NAD(P)-binding domain"/>
    <property type="match status" value="1"/>
</dbReference>
<evidence type="ECO:0000313" key="2">
    <source>
        <dbReference type="Proteomes" id="UP000000758"/>
    </source>
</evidence>
<dbReference type="KEGG" id="csy:CENSYa_0276"/>
<dbReference type="InterPro" id="IPR036188">
    <property type="entry name" value="FAD/NAD-bd_sf"/>
</dbReference>
<dbReference type="PANTHER" id="PTHR42685">
    <property type="entry name" value="GERANYLGERANYL DIPHOSPHATE REDUCTASE"/>
    <property type="match status" value="1"/>
</dbReference>
<dbReference type="Proteomes" id="UP000000758">
    <property type="component" value="Chromosome"/>
</dbReference>
<dbReference type="HOGENOM" id="CLU_074748_0_0_2"/>
<dbReference type="Gene3D" id="3.50.50.60">
    <property type="entry name" value="FAD/NAD(P)-binding domain"/>
    <property type="match status" value="1"/>
</dbReference>
<dbReference type="EMBL" id="DP000238">
    <property type="protein sequence ID" value="ABK76916.1"/>
    <property type="molecule type" value="Genomic_DNA"/>
</dbReference>
<dbReference type="EnsemblBacteria" id="ABK76916">
    <property type="protein sequence ID" value="ABK76916"/>
    <property type="gene ID" value="CENSYa_0276"/>
</dbReference>
<proteinExistence type="predicted"/>
<gene>
    <name evidence="1" type="ordered locus">CENSYa_0276</name>
</gene>
<accession>A0RU99</accession>
<dbReference type="PANTHER" id="PTHR42685:SF21">
    <property type="entry name" value="DEHYDROGENASE (FLAVOPROTEIN)-LIKE PROTEIN"/>
    <property type="match status" value="1"/>
</dbReference>
<organism evidence="1 2">
    <name type="scientific">Cenarchaeum symbiosum (strain A)</name>
    <dbReference type="NCBI Taxonomy" id="414004"/>
    <lineage>
        <taxon>Archaea</taxon>
        <taxon>Nitrososphaerota</taxon>
        <taxon>Candidatus Cenarchaeales</taxon>
        <taxon>Candidatus Cenarchaeaceae</taxon>
        <taxon>Candidatus Cenarchaeum</taxon>
    </lineage>
</organism>
<name>A0RU99_CENSY</name>